<dbReference type="GO" id="GO:0008970">
    <property type="term" value="F:phospholipase A1 activity"/>
    <property type="evidence" value="ECO:0007669"/>
    <property type="project" value="TreeGrafter"/>
</dbReference>
<sequence>WNGDEPKPGDLIEIFRNGYQHWAMYVGKGYVVHLLGPCGDTINLPIGKNNVLKQKLLKVVSSDKWRINNLQDHEKQPRPAEIILREANKLVGAVQLYNVVEYNCEHFATELRYGNAESQQAGQTRWTPEQETCGRQVHVLGIRAFSQIFHFTSEKNNLKEKSSQNQNSNC</sequence>
<dbReference type="GO" id="GO:0016410">
    <property type="term" value="F:N-acyltransferase activity"/>
    <property type="evidence" value="ECO:0007669"/>
    <property type="project" value="TreeGrafter"/>
</dbReference>
<dbReference type="InterPro" id="IPR007053">
    <property type="entry name" value="LRAT_dom"/>
</dbReference>
<evidence type="ECO:0000256" key="2">
    <source>
        <dbReference type="ARBA" id="ARBA00022679"/>
    </source>
</evidence>
<feature type="domain" description="LRAT" evidence="5">
    <location>
        <begin position="11"/>
        <end position="120"/>
    </location>
</feature>
<evidence type="ECO:0000256" key="1">
    <source>
        <dbReference type="ARBA" id="ARBA00007824"/>
    </source>
</evidence>
<dbReference type="GO" id="GO:0070292">
    <property type="term" value="P:N-acylphosphatidylethanolamine metabolic process"/>
    <property type="evidence" value="ECO:0007669"/>
    <property type="project" value="TreeGrafter"/>
</dbReference>
<dbReference type="Pfam" id="PF04970">
    <property type="entry name" value="LRAT"/>
    <property type="match status" value="1"/>
</dbReference>
<evidence type="ECO:0000313" key="6">
    <source>
        <dbReference type="Ensembl" id="ENSFHEP00000027557.1"/>
    </source>
</evidence>
<evidence type="ECO:0000256" key="3">
    <source>
        <dbReference type="ARBA" id="ARBA00022801"/>
    </source>
</evidence>
<protein>
    <recommendedName>
        <fullName evidence="5">LRAT domain-containing protein</fullName>
    </recommendedName>
</protein>
<keyword evidence="2" id="KW-0808">Transferase</keyword>
<evidence type="ECO:0000259" key="5">
    <source>
        <dbReference type="PROSITE" id="PS51934"/>
    </source>
</evidence>
<accession>A0A3Q2QLK3</accession>
<proteinExistence type="inferred from homology"/>
<name>A0A3Q2QLK3_FUNHE</name>
<reference evidence="6" key="2">
    <citation type="submission" date="2025-09" db="UniProtKB">
        <authorList>
            <consortium name="Ensembl"/>
        </authorList>
    </citation>
    <scope>IDENTIFICATION</scope>
</reference>
<dbReference type="Ensembl" id="ENSFHET00000030930.1">
    <property type="protein sequence ID" value="ENSFHEP00000027557.1"/>
    <property type="gene ID" value="ENSFHEG00000011142.1"/>
</dbReference>
<dbReference type="PANTHER" id="PTHR13943:SF31">
    <property type="entry name" value="PHOSPHOLIPASE A AND ACYLTRANSFERASE 3"/>
    <property type="match status" value="1"/>
</dbReference>
<comment type="similarity">
    <text evidence="1">Belongs to the H-rev107 family.</text>
</comment>
<dbReference type="AlphaFoldDB" id="A0A3Q2QLK3"/>
<reference evidence="6" key="1">
    <citation type="submission" date="2025-08" db="UniProtKB">
        <authorList>
            <consortium name="Ensembl"/>
        </authorList>
    </citation>
    <scope>IDENTIFICATION</scope>
</reference>
<dbReference type="STRING" id="8078.ENSFHEP00000027557"/>
<dbReference type="GO" id="GO:0005737">
    <property type="term" value="C:cytoplasm"/>
    <property type="evidence" value="ECO:0007669"/>
    <property type="project" value="TreeGrafter"/>
</dbReference>
<keyword evidence="7" id="KW-1185">Reference proteome</keyword>
<dbReference type="PROSITE" id="PS51934">
    <property type="entry name" value="LRAT"/>
    <property type="match status" value="1"/>
</dbReference>
<organism evidence="6 7">
    <name type="scientific">Fundulus heteroclitus</name>
    <name type="common">Killifish</name>
    <name type="synonym">Mummichog</name>
    <dbReference type="NCBI Taxonomy" id="8078"/>
    <lineage>
        <taxon>Eukaryota</taxon>
        <taxon>Metazoa</taxon>
        <taxon>Chordata</taxon>
        <taxon>Craniata</taxon>
        <taxon>Vertebrata</taxon>
        <taxon>Euteleostomi</taxon>
        <taxon>Actinopterygii</taxon>
        <taxon>Neopterygii</taxon>
        <taxon>Teleostei</taxon>
        <taxon>Neoteleostei</taxon>
        <taxon>Acanthomorphata</taxon>
        <taxon>Ovalentaria</taxon>
        <taxon>Atherinomorphae</taxon>
        <taxon>Cyprinodontiformes</taxon>
        <taxon>Fundulidae</taxon>
        <taxon>Fundulus</taxon>
    </lineage>
</organism>
<dbReference type="Proteomes" id="UP000265000">
    <property type="component" value="Unplaced"/>
</dbReference>
<dbReference type="PANTHER" id="PTHR13943">
    <property type="entry name" value="HRAS-LIKE SUPPRESSOR - RELATED"/>
    <property type="match status" value="1"/>
</dbReference>
<keyword evidence="3" id="KW-0378">Hydrolase</keyword>
<dbReference type="InterPro" id="IPR051496">
    <property type="entry name" value="H-rev107_PLA/AT"/>
</dbReference>
<dbReference type="Gene3D" id="3.90.1720.10">
    <property type="entry name" value="endopeptidase domain like (from Nostoc punctiforme)"/>
    <property type="match status" value="1"/>
</dbReference>
<dbReference type="GO" id="GO:0004623">
    <property type="term" value="F:phospholipase A2 activity"/>
    <property type="evidence" value="ECO:0007669"/>
    <property type="project" value="TreeGrafter"/>
</dbReference>
<keyword evidence="4" id="KW-0443">Lipid metabolism</keyword>
<dbReference type="GeneTree" id="ENSGT00940000162660"/>
<evidence type="ECO:0000256" key="4">
    <source>
        <dbReference type="ARBA" id="ARBA00023098"/>
    </source>
</evidence>
<evidence type="ECO:0000313" key="7">
    <source>
        <dbReference type="Proteomes" id="UP000265000"/>
    </source>
</evidence>